<reference evidence="2 3" key="1">
    <citation type="journal article" date="2011" name="Stand. Genomic Sci.">
        <title>Complete genome sequence of Thermomonospora curvata type strain (B9).</title>
        <authorList>
            <person name="Chertkov O."/>
            <person name="Sikorski J."/>
            <person name="Nolan M."/>
            <person name="Lapidus A."/>
            <person name="Lucas S."/>
            <person name="Del Rio T.G."/>
            <person name="Tice H."/>
            <person name="Cheng J.F."/>
            <person name="Goodwin L."/>
            <person name="Pitluck S."/>
            <person name="Liolios K."/>
            <person name="Ivanova N."/>
            <person name="Mavromatis K."/>
            <person name="Mikhailova N."/>
            <person name="Ovchinnikova G."/>
            <person name="Pati A."/>
            <person name="Chen A."/>
            <person name="Palaniappan K."/>
            <person name="Djao O.D."/>
            <person name="Land M."/>
            <person name="Hauser L."/>
            <person name="Chang Y.J."/>
            <person name="Jeffries C.D."/>
            <person name="Brettin T."/>
            <person name="Han C."/>
            <person name="Detter J.C."/>
            <person name="Rohde M."/>
            <person name="Goker M."/>
            <person name="Woyke T."/>
            <person name="Bristow J."/>
            <person name="Eisen J.A."/>
            <person name="Markowitz V."/>
            <person name="Hugenholtz P."/>
            <person name="Klenk H.P."/>
            <person name="Kyrpides N.C."/>
        </authorList>
    </citation>
    <scope>NUCLEOTIDE SEQUENCE [LARGE SCALE GENOMIC DNA]</scope>
    <source>
        <strain evidence="3">ATCC 19995 / DSM 43183 / JCM 3096 / KCTC 9072 / NBRC 15933 / NCIMB 10081 / Henssen B9</strain>
    </source>
</reference>
<dbReference type="HOGENOM" id="CLU_045947_0_0_11"/>
<dbReference type="OrthoDB" id="195526at2"/>
<name>D1A9Y9_THECD</name>
<dbReference type="GO" id="GO:0006629">
    <property type="term" value="P:lipid metabolic process"/>
    <property type="evidence" value="ECO:0007669"/>
    <property type="project" value="InterPro"/>
</dbReference>
<dbReference type="AlphaFoldDB" id="D1A9Y9"/>
<sequence length="361" mass="38809">MLAAVAVLPAGSAAAHAVEPRLNQIQVIGTHNSYHLEPSSTELGLMTAVAGSQASGLQYSHPPLQQQFAGQHVRQIELDVYADPDGGRYARPVIRRLTGQPAEYDPRLKKPGTKVLHIAGLDYRSNCLTLVDCLTAVRQWSQSNPGHLPLAILLEFQDTLGIPTPSGVSIPLVTWTRERMLAVEQEIRSVFGPDDLITPDTVRKPGRTLEQSVLDGGWPTLSAARGKVMFLMDNAGVYRDRYIQGNPNLEGRILFTNSEPGRPDAAFVKRNNPTDSGIRDLVAKGYLVRTRADVGTAQARTGDTAMRDAALASGAQWVSTDYPVPGLAARFGTGYYAALPGFVPVRCNPVNAPPGCAVTGP</sequence>
<dbReference type="Pfam" id="PF16670">
    <property type="entry name" value="PI-PLC-C1"/>
    <property type="match status" value="1"/>
</dbReference>
<proteinExistence type="predicted"/>
<feature type="chain" id="PRO_5038572620" evidence="1">
    <location>
        <begin position="18"/>
        <end position="361"/>
    </location>
</feature>
<dbReference type="InterPro" id="IPR032075">
    <property type="entry name" value="PI-PLC-C1"/>
</dbReference>
<dbReference type="KEGG" id="tcu:Tcur_1343"/>
<keyword evidence="3" id="KW-1185">Reference proteome</keyword>
<dbReference type="InterPro" id="IPR017946">
    <property type="entry name" value="PLC-like_Pdiesterase_TIM-brl"/>
</dbReference>
<dbReference type="STRING" id="471852.Tcur_1343"/>
<dbReference type="GO" id="GO:0008081">
    <property type="term" value="F:phosphoric diester hydrolase activity"/>
    <property type="evidence" value="ECO:0007669"/>
    <property type="project" value="InterPro"/>
</dbReference>
<dbReference type="SUPFAM" id="SSF51695">
    <property type="entry name" value="PLC-like phosphodiesterases"/>
    <property type="match status" value="1"/>
</dbReference>
<protein>
    <submittedName>
        <fullName evidence="2">Putative secreted protein</fullName>
    </submittedName>
</protein>
<gene>
    <name evidence="2" type="ordered locus">Tcur_1343</name>
</gene>
<keyword evidence="1" id="KW-0732">Signal</keyword>
<accession>D1A9Y9</accession>
<dbReference type="eggNOG" id="COG0121">
    <property type="taxonomic scope" value="Bacteria"/>
</dbReference>
<evidence type="ECO:0000313" key="3">
    <source>
        <dbReference type="Proteomes" id="UP000001918"/>
    </source>
</evidence>
<feature type="signal peptide" evidence="1">
    <location>
        <begin position="1"/>
        <end position="17"/>
    </location>
</feature>
<evidence type="ECO:0000256" key="1">
    <source>
        <dbReference type="SAM" id="SignalP"/>
    </source>
</evidence>
<evidence type="ECO:0000313" key="2">
    <source>
        <dbReference type="EMBL" id="ACY96925.1"/>
    </source>
</evidence>
<organism evidence="2 3">
    <name type="scientific">Thermomonospora curvata (strain ATCC 19995 / DSM 43183 / JCM 3096 / KCTC 9072 / NBRC 15933 / NCIMB 10081 / Henssen B9)</name>
    <dbReference type="NCBI Taxonomy" id="471852"/>
    <lineage>
        <taxon>Bacteria</taxon>
        <taxon>Bacillati</taxon>
        <taxon>Actinomycetota</taxon>
        <taxon>Actinomycetes</taxon>
        <taxon>Streptosporangiales</taxon>
        <taxon>Thermomonosporaceae</taxon>
        <taxon>Thermomonospora</taxon>
    </lineage>
</organism>
<dbReference type="Gene3D" id="3.20.20.190">
    <property type="entry name" value="Phosphatidylinositol (PI) phosphodiesterase"/>
    <property type="match status" value="1"/>
</dbReference>
<dbReference type="CDD" id="cd08589">
    <property type="entry name" value="PI-PLCc_SaPLC1_like"/>
    <property type="match status" value="1"/>
</dbReference>
<dbReference type="EMBL" id="CP001738">
    <property type="protein sequence ID" value="ACY96925.1"/>
    <property type="molecule type" value="Genomic_DNA"/>
</dbReference>
<dbReference type="Proteomes" id="UP000001918">
    <property type="component" value="Chromosome"/>
</dbReference>
<dbReference type="PROSITE" id="PS50007">
    <property type="entry name" value="PIPLC_X_DOMAIN"/>
    <property type="match status" value="1"/>
</dbReference>